<gene>
    <name evidence="1" type="ORF">GCHA_0905</name>
</gene>
<reference evidence="1 2" key="1">
    <citation type="journal article" date="2017" name="Antonie Van Leeuwenhoek">
        <title>Rhizobium rhizosphaerae sp. nov., a novel species isolated from rice rhizosphere.</title>
        <authorList>
            <person name="Zhao J.J."/>
            <person name="Zhang J."/>
            <person name="Zhang R.J."/>
            <person name="Zhang C.W."/>
            <person name="Yin H.Q."/>
            <person name="Zhang X.X."/>
        </authorList>
    </citation>
    <scope>NUCLEOTIDE SEQUENCE [LARGE SCALE GENOMIC DNA]</scope>
    <source>
        <strain evidence="1 2">S18K6</strain>
    </source>
</reference>
<organism evidence="1 2">
    <name type="scientific">Paraglaciecola chathamensis S18K6</name>
    <dbReference type="NCBI Taxonomy" id="1127672"/>
    <lineage>
        <taxon>Bacteria</taxon>
        <taxon>Pseudomonadati</taxon>
        <taxon>Pseudomonadota</taxon>
        <taxon>Gammaproteobacteria</taxon>
        <taxon>Alteromonadales</taxon>
        <taxon>Alteromonadaceae</taxon>
        <taxon>Paraglaciecola</taxon>
    </lineage>
</organism>
<comment type="caution">
    <text evidence="1">The sequence shown here is derived from an EMBL/GenBank/DDBJ whole genome shotgun (WGS) entry which is preliminary data.</text>
</comment>
<accession>A0AAV3UVA9</accession>
<evidence type="ECO:0000313" key="2">
    <source>
        <dbReference type="Proteomes" id="UP000006320"/>
    </source>
</evidence>
<dbReference type="Proteomes" id="UP000006320">
    <property type="component" value="Unassembled WGS sequence"/>
</dbReference>
<evidence type="ECO:0000313" key="1">
    <source>
        <dbReference type="EMBL" id="GAC08868.1"/>
    </source>
</evidence>
<proteinExistence type="predicted"/>
<dbReference type="EMBL" id="BAEM01000012">
    <property type="protein sequence ID" value="GAC08868.1"/>
    <property type="molecule type" value="Genomic_DNA"/>
</dbReference>
<sequence length="38" mass="4428">MPKKLREDQLVAIHLLDNVAILELLKRDIAEYSDADYD</sequence>
<name>A0AAV3UVA9_9ALTE</name>
<protein>
    <submittedName>
        <fullName evidence="1">Uncharacterized protein</fullName>
    </submittedName>
</protein>
<dbReference type="AlphaFoldDB" id="A0AAV3UVA9"/>